<dbReference type="PANTHER" id="PTHR11017">
    <property type="entry name" value="LEUCINE-RICH REPEAT-CONTAINING PROTEIN"/>
    <property type="match status" value="1"/>
</dbReference>
<evidence type="ECO:0000313" key="4">
    <source>
        <dbReference type="EMBL" id="KAL2342410.1"/>
    </source>
</evidence>
<organism evidence="4 5">
    <name type="scientific">Flemingia macrophylla</name>
    <dbReference type="NCBI Taxonomy" id="520843"/>
    <lineage>
        <taxon>Eukaryota</taxon>
        <taxon>Viridiplantae</taxon>
        <taxon>Streptophyta</taxon>
        <taxon>Embryophyta</taxon>
        <taxon>Tracheophyta</taxon>
        <taxon>Spermatophyta</taxon>
        <taxon>Magnoliopsida</taxon>
        <taxon>eudicotyledons</taxon>
        <taxon>Gunneridae</taxon>
        <taxon>Pentapetalae</taxon>
        <taxon>rosids</taxon>
        <taxon>fabids</taxon>
        <taxon>Fabales</taxon>
        <taxon>Fabaceae</taxon>
        <taxon>Papilionoideae</taxon>
        <taxon>50 kb inversion clade</taxon>
        <taxon>NPAAA clade</taxon>
        <taxon>indigoferoid/millettioid clade</taxon>
        <taxon>Phaseoleae</taxon>
        <taxon>Flemingia</taxon>
    </lineage>
</organism>
<keyword evidence="1" id="KW-0433">Leucine-rich repeat</keyword>
<dbReference type="Pfam" id="PF20160">
    <property type="entry name" value="C-JID"/>
    <property type="match status" value="1"/>
</dbReference>
<dbReference type="InterPro" id="IPR044974">
    <property type="entry name" value="Disease_R_plants"/>
</dbReference>
<evidence type="ECO:0000256" key="2">
    <source>
        <dbReference type="ARBA" id="ARBA00022737"/>
    </source>
</evidence>
<dbReference type="SMART" id="SM00369">
    <property type="entry name" value="LRR_TYP"/>
    <property type="match status" value="7"/>
</dbReference>
<protein>
    <recommendedName>
        <fullName evidence="3">C-JID domain-containing protein</fullName>
    </recommendedName>
</protein>
<comment type="caution">
    <text evidence="4">The sequence shown here is derived from an EMBL/GenBank/DDBJ whole genome shotgun (WGS) entry which is preliminary data.</text>
</comment>
<dbReference type="InterPro" id="IPR003591">
    <property type="entry name" value="Leu-rich_rpt_typical-subtyp"/>
</dbReference>
<feature type="domain" description="C-JID" evidence="3">
    <location>
        <begin position="2062"/>
        <end position="2112"/>
    </location>
</feature>
<keyword evidence="2" id="KW-0677">Repeat</keyword>
<proteinExistence type="predicted"/>
<dbReference type="Gene3D" id="3.80.10.10">
    <property type="entry name" value="Ribonuclease Inhibitor"/>
    <property type="match status" value="6"/>
</dbReference>
<dbReference type="PANTHER" id="PTHR11017:SF568">
    <property type="entry name" value="ADP-RIBOSYL CYCLASE_CYCLIC ADP-RIBOSE HYDROLASE"/>
    <property type="match status" value="1"/>
</dbReference>
<evidence type="ECO:0000313" key="5">
    <source>
        <dbReference type="Proteomes" id="UP001603857"/>
    </source>
</evidence>
<evidence type="ECO:0000256" key="1">
    <source>
        <dbReference type="ARBA" id="ARBA00022614"/>
    </source>
</evidence>
<dbReference type="SUPFAM" id="SSF52058">
    <property type="entry name" value="L domain-like"/>
    <property type="match status" value="4"/>
</dbReference>
<dbReference type="SUPFAM" id="SSF52047">
    <property type="entry name" value="RNI-like"/>
    <property type="match status" value="1"/>
</dbReference>
<dbReference type="InterPro" id="IPR045344">
    <property type="entry name" value="C-JID"/>
</dbReference>
<reference evidence="4 5" key="1">
    <citation type="submission" date="2024-08" db="EMBL/GenBank/DDBJ databases">
        <title>Insights into the chromosomal genome structure of Flemingia macrophylla.</title>
        <authorList>
            <person name="Ding Y."/>
            <person name="Zhao Y."/>
            <person name="Bi W."/>
            <person name="Wu M."/>
            <person name="Zhao G."/>
            <person name="Gong Y."/>
            <person name="Li W."/>
            <person name="Zhang P."/>
        </authorList>
    </citation>
    <scope>NUCLEOTIDE SEQUENCE [LARGE SCALE GENOMIC DNA]</scope>
    <source>
        <strain evidence="4">DYQJB</strain>
        <tissue evidence="4">Leaf</tissue>
    </source>
</reference>
<accession>A0ABD1N5D6</accession>
<dbReference type="EMBL" id="JBGMDY010000002">
    <property type="protein sequence ID" value="KAL2342410.1"/>
    <property type="molecule type" value="Genomic_DNA"/>
</dbReference>
<sequence length="2155" mass="244215">MYPDLSVGVSLQVPLPLGGDHPRQKRSGSEQGSDAIECILLDISKIKEVKLHAETFNKMDNLRMLHFYKSSEYYWNSDSNVFVGSSLESLPDSLKILHWDNFPQRSLAQNYCPENLVRLEMRHSRPEQLWEGDQCLPKLKRLDLSNSRRFIGITDLCMSPNIEEIVLSNCVRLGEVYSTRFLSKLNCLCLHGCRELETVYIPCNIMSTSSGVILLYHCHQLQSFSVSKSDSDVLPSHLGRARPTRSISPLQLNNIYRSYEPWYDEFGYDISEVMANSDNIDEVYHQLLREGATSIFSTLNNLCWLDLSHCGSLTSLPFDLSRFKFLKRLDLRGCRDFGNFLQIKGRMENLAVLILDQTAIREVPSSLCRLVGLQELSLRRCTSLEIIPPSIGTLTKLSKLDLTYCESLQTFPTTIFKLNLTKLNFHGCSMLSKLPEILEPTKSFADINLTKTAIKELPSSFKNWLGLGSCVSSTAVELSLQMSAIVNIPQSIAHLSSLKSLDISDCKNLRCIPQLPPFLKKLLALDCPSIKRVMPISSIQIPSDATKGVFKFHLTNSQHLDPSARANIVDHARLKITDNAYRSVFFHFPGSAVPHWFPCRAEGHSVTINTDSLNLCNDNRIIGLALCFSFRPVDTNDIFLPYFSYKLKFESAGGIHYLLPDHYQPTDHIFWKGRRRIVDGDHTFLWKYEFETASMSLMPCCLSALLVECESTLKYVLSSHLDNLVLFQSGFRKLGGLVVLQSRLYHMLLSHTVDFCCLSTVGLLYVGFLHVSTVKEEFLLLEVTVGDTKKRPVAGRSTVGSGSHPHWEILAKSSPVGTCSRILLLWTTKPANFITLDVTVEATQGTDKIQCILLDICKIKEVQLHAKTFEKMDNLRMLQFYKSYFVNLNESNVFRSSLESLPDSLKVLHWDDFPRRSLPLNFFPENLVRLVMHQCQLEQWEQDQHLPNLKRLDLSNSWKLTEIPDLCLSPNIEEIILSNCVKVVEVYSTRFLSMLNRLCLDGCVELDTVYMPCNILSTSSGEILLYNCRKLQSFSISKTEVPPPHLGRPRPPPPKATGVYSHVLDNASFKSLPCYDRFEEVENDLNHEASYKFFRIVVSSTFPTVYELCWLDLSNCESLTALQFDLSSLKFLKRLHLRGCYNLGSFPQIKERMENLVQLILDETAIREIPSSLCHLVGLQELSLHRCTSLEIIPPSIGTLTKLSKLGLAYCVSLQTFPTTIFKLKLTELDLHGCSMLSTFPEILEPTKSIVDINLTNTAIQELHHLKILLGFSFCVSNGARISNSTEGIFKFHLTHCQELDPSAHANIVDYACLKITDNAYRSVFFSFPGSAVPHWFPCRAEGHSVATHIFTIIELLGYTPEEKHHLAMQHFIPIVLEQHASSSRYLQIPEALQHDVKPISQYELTFTLAATLIGRLTKSTPMRATISSHGQAKGLKNQLRGNDRVAVKRGTMDLVDPVNNKTRSSFLLYTISLLCSLGRVEEQTCLRNRINSNTTVRPMATEVRPSETPMMMSWPILQNITYRPAYDVAFRFIQDISTGSDAIQCIFLDICKIEEVHLHAKTFNGMSNMRMLYFYKSPGHYWNASNVFLQSYLESLPGGLKILRWDDFPQRYLPQNFSPKCLVRLEMRHCKLEQLWERDQHLPKLKRLDLRVILLYNCPKLRSFSISNSQFPPPHLGHARPPPSISSFVGCRMLFKALNLPWYHKFEEATDYIKTVYDEMLREGVSSVFPTLNKLCWLDLSDCQSLTSLPFDLSEFKCLKRLYLRGCSNLRNFPQIQGKMENLVELILDKTAIRELPSSLCHLVGLEELSLHCCIRLEIIPSSIGRLTKLSKLGLTYCESLQTFPSNIFKLMLTKLNLHGFSMLSTFPEILEPTKSFADINLTKTAIKELPSSFENLVGLRILRLIMCTDLESLPNSIVNLNLLSKLDCSGCAKLTEIPSDIGRLSLLRKLSVQESGIVNLPQSICHLSSLKSLDLSDCENLQCTPPLPPFLKQLLAYDCPSIKRVMSISRTQIASDSIQSVFEFHLTNSQLLVPSARANIVGDARLKITDNACKSVLFYFPGSAVPQWFPCRSKGHSVTINTDSPSLCNDDRIIGFALCFSFGLMDGILRRRYAGFSYKLKFESAHGIHDLPTPPLDPYRLSNSFSEGSKQNC</sequence>
<gene>
    <name evidence="4" type="ORF">Fmac_003695</name>
</gene>
<dbReference type="Proteomes" id="UP001603857">
    <property type="component" value="Unassembled WGS sequence"/>
</dbReference>
<name>A0ABD1N5D6_9FABA</name>
<keyword evidence="5" id="KW-1185">Reference proteome</keyword>
<evidence type="ECO:0000259" key="3">
    <source>
        <dbReference type="Pfam" id="PF20160"/>
    </source>
</evidence>
<dbReference type="InterPro" id="IPR032675">
    <property type="entry name" value="LRR_dom_sf"/>
</dbReference>